<evidence type="ECO:0000256" key="1">
    <source>
        <dbReference type="SAM" id="MobiDB-lite"/>
    </source>
</evidence>
<dbReference type="GO" id="GO:0005847">
    <property type="term" value="C:mRNA cleavage and polyadenylation specificity factor complex"/>
    <property type="evidence" value="ECO:0000318"/>
    <property type="project" value="GO_Central"/>
</dbReference>
<reference evidence="2" key="1">
    <citation type="submission" date="2016-02" db="EMBL/GenBank/DDBJ databases">
        <title>WGS assembly of Manihot esculenta.</title>
        <authorList>
            <person name="Bredeson J.V."/>
            <person name="Prochnik S.E."/>
            <person name="Lyons J.B."/>
            <person name="Schmutz J."/>
            <person name="Grimwood J."/>
            <person name="Vrebalov J."/>
            <person name="Bart R.S."/>
            <person name="Amuge T."/>
            <person name="Ferguson M.E."/>
            <person name="Green R."/>
            <person name="Putnam N."/>
            <person name="Stites J."/>
            <person name="Rounsley S."/>
            <person name="Rokhsar D.S."/>
        </authorList>
    </citation>
    <scope>NUCLEOTIDE SEQUENCE [LARGE SCALE GENOMIC DNA]</scope>
    <source>
        <tissue evidence="2">Leaf</tissue>
    </source>
</reference>
<name>A0A2C9UDL2_MANES</name>
<feature type="compositionally biased region" description="Basic and acidic residues" evidence="1">
    <location>
        <begin position="176"/>
        <end position="225"/>
    </location>
</feature>
<gene>
    <name evidence="2" type="ORF">MANES_15G060300</name>
</gene>
<feature type="region of interest" description="Disordered" evidence="1">
    <location>
        <begin position="151"/>
        <end position="269"/>
    </location>
</feature>
<feature type="compositionally biased region" description="Low complexity" evidence="1">
    <location>
        <begin position="15"/>
        <end position="29"/>
    </location>
</feature>
<organism evidence="2">
    <name type="scientific">Manihot esculenta</name>
    <name type="common">Cassava</name>
    <name type="synonym">Jatropha manihot</name>
    <dbReference type="NCBI Taxonomy" id="3983"/>
    <lineage>
        <taxon>Eukaryota</taxon>
        <taxon>Viridiplantae</taxon>
        <taxon>Streptophyta</taxon>
        <taxon>Embryophyta</taxon>
        <taxon>Tracheophyta</taxon>
        <taxon>Spermatophyta</taxon>
        <taxon>Magnoliopsida</taxon>
        <taxon>eudicotyledons</taxon>
        <taxon>Gunneridae</taxon>
        <taxon>Pentapetalae</taxon>
        <taxon>rosids</taxon>
        <taxon>fabids</taxon>
        <taxon>Malpighiales</taxon>
        <taxon>Euphorbiaceae</taxon>
        <taxon>Crotonoideae</taxon>
        <taxon>Manihoteae</taxon>
        <taxon>Manihot</taxon>
    </lineage>
</organism>
<feature type="compositionally biased region" description="Gly residues" evidence="1">
    <location>
        <begin position="55"/>
        <end position="91"/>
    </location>
</feature>
<proteinExistence type="predicted"/>
<dbReference type="GO" id="GO:0110104">
    <property type="term" value="P:mRNA alternative polyadenylation"/>
    <property type="evidence" value="ECO:0000318"/>
    <property type="project" value="GO_Central"/>
</dbReference>
<evidence type="ECO:0000313" key="2">
    <source>
        <dbReference type="EMBL" id="OAY28355.1"/>
    </source>
</evidence>
<dbReference type="AlphaFoldDB" id="A0A2C9UDL2"/>
<dbReference type="EMBL" id="CM004401">
    <property type="protein sequence ID" value="OAY28355.1"/>
    <property type="molecule type" value="Genomic_DNA"/>
</dbReference>
<dbReference type="InterPro" id="IPR034772">
    <property type="entry name" value="CPSF6/7"/>
</dbReference>
<feature type="region of interest" description="Disordered" evidence="1">
    <location>
        <begin position="1"/>
        <end position="96"/>
    </location>
</feature>
<feature type="compositionally biased region" description="Basic and acidic residues" evidence="1">
    <location>
        <begin position="247"/>
        <end position="265"/>
    </location>
</feature>
<accession>A0A2C9UDL2</accession>
<dbReference type="STRING" id="3983.A0A2C9UDL2"/>
<dbReference type="GO" id="GO:0003729">
    <property type="term" value="F:mRNA binding"/>
    <property type="evidence" value="ECO:0000318"/>
    <property type="project" value="GO_Central"/>
</dbReference>
<dbReference type="PANTHER" id="PTHR23204">
    <property type="entry name" value="CLEAVAGE AND POLYADENYLATION SPECIFIC FACTOR"/>
    <property type="match status" value="1"/>
</dbReference>
<sequence length="305" mass="32586">MGQNSSTVNEIEDSNNNNNPSVQGNIGLRSRGRGGGVDVGNVPNESMVRNVSGGNMIGNGPNGTGAGVVGPAGGGSGGETNDGRSGNGFGQGIDATSPLLRPNSMMGQGSYGKNGDLWGLAFFGRGMPMKGVGMMPISGVDGTSMGMWSDPSMGGWVGEKHGGGRAGESSYGEEAASDHGYGDVSHDRGGWQNIKEKDRASEREWDHDPYRDDQDRYADHHKYEDHEVEQDDNWDRGRSSLTHSKLRISEKEDPCSRSRDADYGKGLHLQSSKLPISKINRALDSFYIESHSRGSLGSSFPEQQF</sequence>
<protein>
    <submittedName>
        <fullName evidence="2">Uncharacterized protein</fullName>
    </submittedName>
</protein>